<dbReference type="AlphaFoldDB" id="A0A9X5C8F8"/>
<proteinExistence type="predicted"/>
<organism evidence="3 4">
    <name type="scientific">Schaedlerella arabinosiphila</name>
    <dbReference type="NCBI Taxonomy" id="2044587"/>
    <lineage>
        <taxon>Bacteria</taxon>
        <taxon>Bacillati</taxon>
        <taxon>Bacillota</taxon>
        <taxon>Clostridia</taxon>
        <taxon>Lachnospirales</taxon>
        <taxon>Lachnospiraceae</taxon>
        <taxon>Schaedlerella</taxon>
    </lineage>
</organism>
<evidence type="ECO:0000256" key="1">
    <source>
        <dbReference type="SAM" id="MobiDB-lite"/>
    </source>
</evidence>
<evidence type="ECO:0000313" key="4">
    <source>
        <dbReference type="Proteomes" id="UP000474104"/>
    </source>
</evidence>
<dbReference type="InterPro" id="IPR002934">
    <property type="entry name" value="Polymerase_NTP_transf_dom"/>
</dbReference>
<reference evidence="3 4" key="1">
    <citation type="submission" date="2019-07" db="EMBL/GenBank/DDBJ databases">
        <title>Draft genome sequences of 15 bacterial species constituting the stable defined intestinal microbiota of the GM15 gnotobiotic mouse model.</title>
        <authorList>
            <person name="Elie C."/>
            <person name="Mathieu A."/>
            <person name="Saliou A."/>
            <person name="Darnaud M."/>
            <person name="Leulier F."/>
            <person name="Tamellini A."/>
        </authorList>
    </citation>
    <scope>NUCLEOTIDE SEQUENCE [LARGE SCALE GENOMIC DNA]</scope>
    <source>
        <strain evidence="4">ASF 502</strain>
    </source>
</reference>
<name>A0A9X5C8F8_9FIRM</name>
<dbReference type="Proteomes" id="UP000474104">
    <property type="component" value="Unassembled WGS sequence"/>
</dbReference>
<dbReference type="Gene3D" id="3.30.460.10">
    <property type="entry name" value="Beta Polymerase, domain 2"/>
    <property type="match status" value="1"/>
</dbReference>
<accession>A0A9X5C8F8</accession>
<dbReference type="EMBL" id="VIRB01000077">
    <property type="protein sequence ID" value="NDO69646.1"/>
    <property type="molecule type" value="Genomic_DNA"/>
</dbReference>
<sequence length="287" mass="34556">MLPSRKIQGYRRHSKHPNTYRPQTRTNTPEQAYILFRFHPSHCTSFALNQNTFTLAPFSDISDFPMRKKSDLVFFEYNTRFFARMKKNGFFSKFLTSKIFPPVRLQFSVVSVPLPCYTISTSKRGDKMTLESWEKRRELLVRFQSELIQAFPDESDYNVYVFGSFIRRDYKPGVSDIDLIIYCNDFLKRCGIYDFCSQFFKQEQLPCDILEYSYMPEGYIFATGILNAFPMTDYYPKALRDELYIITRNYQRYLERQEIKKKYLRWDYLINKARLEKEREQMHGRHS</sequence>
<dbReference type="CDD" id="cd05403">
    <property type="entry name" value="NT_KNTase_like"/>
    <property type="match status" value="1"/>
</dbReference>
<feature type="region of interest" description="Disordered" evidence="1">
    <location>
        <begin position="1"/>
        <end position="25"/>
    </location>
</feature>
<dbReference type="SUPFAM" id="SSF81301">
    <property type="entry name" value="Nucleotidyltransferase"/>
    <property type="match status" value="1"/>
</dbReference>
<gene>
    <name evidence="3" type="ORF">FMM80_13515</name>
</gene>
<evidence type="ECO:0000313" key="3">
    <source>
        <dbReference type="EMBL" id="NDO69646.1"/>
    </source>
</evidence>
<feature type="domain" description="Polymerase nucleotidyl transferase" evidence="2">
    <location>
        <begin position="146"/>
        <end position="216"/>
    </location>
</feature>
<evidence type="ECO:0000259" key="2">
    <source>
        <dbReference type="Pfam" id="PF01909"/>
    </source>
</evidence>
<dbReference type="Pfam" id="PF01909">
    <property type="entry name" value="NTP_transf_2"/>
    <property type="match status" value="1"/>
</dbReference>
<dbReference type="GO" id="GO:0016779">
    <property type="term" value="F:nucleotidyltransferase activity"/>
    <property type="evidence" value="ECO:0007669"/>
    <property type="project" value="InterPro"/>
</dbReference>
<protein>
    <submittedName>
        <fullName evidence="3">Nucleotidyltransferase domain-containing protein</fullName>
    </submittedName>
</protein>
<comment type="caution">
    <text evidence="3">The sequence shown here is derived from an EMBL/GenBank/DDBJ whole genome shotgun (WGS) entry which is preliminary data.</text>
</comment>
<feature type="compositionally biased region" description="Basic residues" evidence="1">
    <location>
        <begin position="8"/>
        <end position="18"/>
    </location>
</feature>
<dbReference type="InterPro" id="IPR043519">
    <property type="entry name" value="NT_sf"/>
</dbReference>